<dbReference type="EMBL" id="AQHR01000092">
    <property type="protein sequence ID" value="EON75919.1"/>
    <property type="molecule type" value="Genomic_DNA"/>
</dbReference>
<keyword evidence="2" id="KW-1185">Reference proteome</keyword>
<name>R7ZPG9_9BACT</name>
<reference evidence="1 2" key="1">
    <citation type="submission" date="2013-02" db="EMBL/GenBank/DDBJ databases">
        <title>A novel strain isolated from Lonar lake, Maharashtra, India.</title>
        <authorList>
            <person name="Singh A."/>
        </authorList>
    </citation>
    <scope>NUCLEOTIDE SEQUENCE [LARGE SCALE GENOMIC DNA]</scope>
    <source>
        <strain evidence="1 2">AK24</strain>
    </source>
</reference>
<proteinExistence type="predicted"/>
<dbReference type="AlphaFoldDB" id="R7ZPG9"/>
<evidence type="ECO:0000313" key="2">
    <source>
        <dbReference type="Proteomes" id="UP000013909"/>
    </source>
</evidence>
<dbReference type="Proteomes" id="UP000013909">
    <property type="component" value="Unassembled WGS sequence"/>
</dbReference>
<accession>R7ZPG9</accession>
<gene>
    <name evidence="1" type="ORF">ADIS_3614</name>
</gene>
<sequence>MPTILFFGIYPSFSGELTDSLATKKIKNRQPMADYSFLL</sequence>
<protein>
    <submittedName>
        <fullName evidence="1">Uncharacterized protein</fullName>
    </submittedName>
</protein>
<evidence type="ECO:0000313" key="1">
    <source>
        <dbReference type="EMBL" id="EON75919.1"/>
    </source>
</evidence>
<organism evidence="1 2">
    <name type="scientific">Lunatimonas lonarensis</name>
    <dbReference type="NCBI Taxonomy" id="1232681"/>
    <lineage>
        <taxon>Bacteria</taxon>
        <taxon>Pseudomonadati</taxon>
        <taxon>Bacteroidota</taxon>
        <taxon>Cytophagia</taxon>
        <taxon>Cytophagales</taxon>
        <taxon>Cyclobacteriaceae</taxon>
    </lineage>
</organism>
<comment type="caution">
    <text evidence="1">The sequence shown here is derived from an EMBL/GenBank/DDBJ whole genome shotgun (WGS) entry which is preliminary data.</text>
</comment>
<dbReference type="STRING" id="1232681.ADIS_3614"/>